<dbReference type="GO" id="GO:0051484">
    <property type="term" value="P:isopentenyl diphosphate biosynthetic process, methylerythritol 4-phosphate pathway involved in terpenoid biosynthetic process"/>
    <property type="evidence" value="ECO:0007669"/>
    <property type="project" value="UniProtKB-ARBA"/>
</dbReference>
<dbReference type="Gene3D" id="3.40.50.720">
    <property type="entry name" value="NAD(P)-binding Rossmann-like Domain"/>
    <property type="match status" value="1"/>
</dbReference>
<feature type="domain" description="1-deoxy-D-xylulose 5-phosphate reductoisomerase N-terminal" evidence="10">
    <location>
        <begin position="7"/>
        <end position="135"/>
    </location>
</feature>
<dbReference type="GO" id="GO:0016853">
    <property type="term" value="F:isomerase activity"/>
    <property type="evidence" value="ECO:0007669"/>
    <property type="project" value="UniProtKB-KW"/>
</dbReference>
<organism evidence="13 14">
    <name type="scientific">Bordetella genomosp. 2</name>
    <dbReference type="NCBI Taxonomy" id="1983456"/>
    <lineage>
        <taxon>Bacteria</taxon>
        <taxon>Pseudomonadati</taxon>
        <taxon>Pseudomonadota</taxon>
        <taxon>Betaproteobacteria</taxon>
        <taxon>Burkholderiales</taxon>
        <taxon>Alcaligenaceae</taxon>
        <taxon>Bordetella</taxon>
    </lineage>
</organism>
<dbReference type="EC" id="1.1.1.267" evidence="9"/>
<comment type="similarity">
    <text evidence="2 9">Belongs to the DXR family.</text>
</comment>
<comment type="cofactor">
    <cofactor evidence="9">
        <name>Mg(2+)</name>
        <dbReference type="ChEBI" id="CHEBI:18420"/>
    </cofactor>
    <cofactor evidence="9">
        <name>Mn(2+)</name>
        <dbReference type="ChEBI" id="CHEBI:29035"/>
    </cofactor>
</comment>
<dbReference type="Pfam" id="PF13288">
    <property type="entry name" value="DXPR_C"/>
    <property type="match status" value="1"/>
</dbReference>
<feature type="binding site" evidence="9">
    <location>
        <position position="16"/>
    </location>
    <ligand>
        <name>NADPH</name>
        <dbReference type="ChEBI" id="CHEBI:57783"/>
    </ligand>
</feature>
<feature type="binding site" evidence="9">
    <location>
        <position position="232"/>
    </location>
    <ligand>
        <name>Mn(2+)</name>
        <dbReference type="ChEBI" id="CHEBI:29035"/>
    </ligand>
</feature>
<dbReference type="GO" id="GO:0030604">
    <property type="term" value="F:1-deoxy-D-xylulose-5-phosphate reductoisomerase activity"/>
    <property type="evidence" value="ECO:0007669"/>
    <property type="project" value="UniProtKB-UniRule"/>
</dbReference>
<evidence type="ECO:0000256" key="8">
    <source>
        <dbReference type="ARBA" id="ARBA00048543"/>
    </source>
</evidence>
<comment type="catalytic activity">
    <reaction evidence="8">
        <text>2-C-methyl-D-erythritol 4-phosphate + NADP(+) = 1-deoxy-D-xylulose 5-phosphate + NADPH + H(+)</text>
        <dbReference type="Rhea" id="RHEA:13717"/>
        <dbReference type="ChEBI" id="CHEBI:15378"/>
        <dbReference type="ChEBI" id="CHEBI:57783"/>
        <dbReference type="ChEBI" id="CHEBI:57792"/>
        <dbReference type="ChEBI" id="CHEBI:58262"/>
        <dbReference type="ChEBI" id="CHEBI:58349"/>
        <dbReference type="EC" id="1.1.1.267"/>
    </reaction>
    <physiologicalReaction direction="right-to-left" evidence="8">
        <dbReference type="Rhea" id="RHEA:13719"/>
    </physiologicalReaction>
</comment>
<feature type="binding site" evidence="9">
    <location>
        <position position="154"/>
    </location>
    <ligand>
        <name>1-deoxy-D-xylulose 5-phosphate</name>
        <dbReference type="ChEBI" id="CHEBI:57792"/>
    </ligand>
</feature>
<dbReference type="InterPro" id="IPR036291">
    <property type="entry name" value="NAD(P)-bd_dom_sf"/>
</dbReference>
<feature type="domain" description="DXP reductoisomerase C-terminal" evidence="12">
    <location>
        <begin position="272"/>
        <end position="391"/>
    </location>
</feature>
<dbReference type="GO" id="GO:0030145">
    <property type="term" value="F:manganese ion binding"/>
    <property type="evidence" value="ECO:0007669"/>
    <property type="project" value="TreeGrafter"/>
</dbReference>
<dbReference type="EMBL" id="NEVT01000006">
    <property type="protein sequence ID" value="OZI75943.1"/>
    <property type="molecule type" value="Genomic_DNA"/>
</dbReference>
<feature type="binding site" evidence="9">
    <location>
        <position position="210"/>
    </location>
    <ligand>
        <name>1-deoxy-D-xylulose 5-phosphate</name>
        <dbReference type="ChEBI" id="CHEBI:57792"/>
    </ligand>
</feature>
<feature type="binding site" evidence="9">
    <location>
        <position position="232"/>
    </location>
    <ligand>
        <name>1-deoxy-D-xylulose 5-phosphate</name>
        <dbReference type="ChEBI" id="CHEBI:57792"/>
    </ligand>
</feature>
<dbReference type="FunFam" id="3.40.50.720:FF:000045">
    <property type="entry name" value="1-deoxy-D-xylulose 5-phosphate reductoisomerase"/>
    <property type="match status" value="1"/>
</dbReference>
<dbReference type="HAMAP" id="MF_00183">
    <property type="entry name" value="DXP_reductoisom"/>
    <property type="match status" value="1"/>
</dbReference>
<feature type="binding site" evidence="9">
    <location>
        <position position="153"/>
    </location>
    <ligand>
        <name>Mn(2+)</name>
        <dbReference type="ChEBI" id="CHEBI:29035"/>
    </ligand>
</feature>
<evidence type="ECO:0000256" key="3">
    <source>
        <dbReference type="ARBA" id="ARBA00022723"/>
    </source>
</evidence>
<proteinExistence type="inferred from homology"/>
<dbReference type="NCBIfam" id="TIGR00243">
    <property type="entry name" value="Dxr"/>
    <property type="match status" value="1"/>
</dbReference>
<dbReference type="RefSeq" id="WP_094806844.1">
    <property type="nucleotide sequence ID" value="NZ_NEVT01000006.1"/>
</dbReference>
<dbReference type="GO" id="GO:0070402">
    <property type="term" value="F:NADPH binding"/>
    <property type="evidence" value="ECO:0007669"/>
    <property type="project" value="InterPro"/>
</dbReference>
<evidence type="ECO:0000256" key="6">
    <source>
        <dbReference type="ARBA" id="ARBA00023211"/>
    </source>
</evidence>
<sequence>MSRFQRVAVLGSTGSIGESTLDVIARHPERLKVHALSAHSRMERLAEQAAGSGAAVVVVPDEAARRRFQAAWPAGRPAPEIRVGAQALADTAADDGCDTVMAAIVGAAGLPAALGAARAGKRVLLANKEALVAAGGLFMRAVREHGAELLPIDSEHNAIFQCLPHGERAGAPDQPARGVRRLLLTASGGPFRRHDPQDLHEVTPDQACAHPNWSMGRKISVDSATMLNKGLEVIEAHWLFAMPADRIEVLIHPQSVVHSLVEYEDGSVLAQLGQPDMRTPIAYGLGFPDRLASGVGPLDLARCGRLEFETPDLQRFPCLGLAFDALRAGQAACVALNAANEVAVEAFLSGRLRYTWIPRVIMAALEWQQRQSSVTLDSLADVLAFDAEARAYAGNLGLA</sequence>
<reference evidence="14" key="1">
    <citation type="submission" date="2017-05" db="EMBL/GenBank/DDBJ databases">
        <title>Complete and WGS of Bordetella genogroups.</title>
        <authorList>
            <person name="Spilker T."/>
            <person name="Lipuma J."/>
        </authorList>
    </citation>
    <scope>NUCLEOTIDE SEQUENCE [LARGE SCALE GENOMIC DNA]</scope>
    <source>
        <strain evidence="14">AU8256</strain>
    </source>
</reference>
<dbReference type="SUPFAM" id="SSF55347">
    <property type="entry name" value="Glyceraldehyde-3-phosphate dehydrogenase-like, C-terminal domain"/>
    <property type="match status" value="1"/>
</dbReference>
<dbReference type="InterPro" id="IPR013512">
    <property type="entry name" value="DXP_reductoisomerase_N"/>
</dbReference>
<comment type="pathway">
    <text evidence="1 9">Isoprenoid biosynthesis; isopentenyl diphosphate biosynthesis via DXP pathway; isopentenyl diphosphate from 1-deoxy-D-xylulose 5-phosphate: step 1/6.</text>
</comment>
<evidence type="ECO:0000256" key="9">
    <source>
        <dbReference type="HAMAP-Rule" id="MF_00183"/>
    </source>
</evidence>
<dbReference type="InterPro" id="IPR013644">
    <property type="entry name" value="DXP_reductoisomerase_C"/>
</dbReference>
<comment type="caution">
    <text evidence="9">Lacks conserved residue(s) required for the propagation of feature annotation.</text>
</comment>
<keyword evidence="3 9" id="KW-0479">Metal-binding</keyword>
<dbReference type="NCBIfam" id="NF009114">
    <property type="entry name" value="PRK12464.1"/>
    <property type="match status" value="1"/>
</dbReference>
<evidence type="ECO:0000256" key="1">
    <source>
        <dbReference type="ARBA" id="ARBA00005094"/>
    </source>
</evidence>
<evidence type="ECO:0000256" key="7">
    <source>
        <dbReference type="ARBA" id="ARBA00023229"/>
    </source>
</evidence>
<feature type="binding site" evidence="9">
    <location>
        <position position="14"/>
    </location>
    <ligand>
        <name>NADPH</name>
        <dbReference type="ChEBI" id="CHEBI:57783"/>
    </ligand>
</feature>
<feature type="binding site" evidence="9">
    <location>
        <position position="127"/>
    </location>
    <ligand>
        <name>NADPH</name>
        <dbReference type="ChEBI" id="CHEBI:57783"/>
    </ligand>
</feature>
<feature type="binding site" evidence="9">
    <location>
        <position position="155"/>
    </location>
    <ligand>
        <name>Mn(2+)</name>
        <dbReference type="ChEBI" id="CHEBI:29035"/>
    </ligand>
</feature>
<keyword evidence="5 9" id="KW-0560">Oxidoreductase</keyword>
<feature type="binding site" evidence="9">
    <location>
        <position position="223"/>
    </location>
    <ligand>
        <name>1-deoxy-D-xylulose 5-phosphate</name>
        <dbReference type="ChEBI" id="CHEBI:57792"/>
    </ligand>
</feature>
<comment type="caution">
    <text evidence="13">The sequence shown here is derived from an EMBL/GenBank/DDBJ whole genome shotgun (WGS) entry which is preliminary data.</text>
</comment>
<feature type="binding site" evidence="9">
    <location>
        <position position="129"/>
    </location>
    <ligand>
        <name>NADPH</name>
        <dbReference type="ChEBI" id="CHEBI:57783"/>
    </ligand>
</feature>
<feature type="binding site" evidence="9">
    <location>
        <position position="15"/>
    </location>
    <ligand>
        <name>NADPH</name>
        <dbReference type="ChEBI" id="CHEBI:57783"/>
    </ligand>
</feature>
<dbReference type="SUPFAM" id="SSF69055">
    <property type="entry name" value="1-deoxy-D-xylulose-5-phosphate reductoisomerase, C-terminal domain"/>
    <property type="match status" value="1"/>
</dbReference>
<evidence type="ECO:0000256" key="4">
    <source>
        <dbReference type="ARBA" id="ARBA00022857"/>
    </source>
</evidence>
<dbReference type="Gene3D" id="1.10.1740.10">
    <property type="match status" value="1"/>
</dbReference>
<accession>A0A261VRS3</accession>
<keyword evidence="14" id="KW-1185">Reference proteome</keyword>
<keyword evidence="9" id="KW-0460">Magnesium</keyword>
<dbReference type="InterPro" id="IPR003821">
    <property type="entry name" value="DXP_reductoisomerase"/>
</dbReference>
<feature type="binding site" evidence="9">
    <location>
        <position position="228"/>
    </location>
    <ligand>
        <name>1-deoxy-D-xylulose 5-phosphate</name>
        <dbReference type="ChEBI" id="CHEBI:57792"/>
    </ligand>
</feature>
<feature type="binding site" evidence="9">
    <location>
        <position position="155"/>
    </location>
    <ligand>
        <name>1-deoxy-D-xylulose 5-phosphate</name>
        <dbReference type="ChEBI" id="CHEBI:57792"/>
    </ligand>
</feature>
<dbReference type="PIRSF" id="PIRSF006205">
    <property type="entry name" value="Dxp_reductismrs"/>
    <property type="match status" value="1"/>
</dbReference>
<protein>
    <recommendedName>
        <fullName evidence="9">1-deoxy-D-xylulose 5-phosphate reductoisomerase</fullName>
        <shortName evidence="9">DXP reductoisomerase</shortName>
        <ecNumber evidence="9">1.1.1.267</ecNumber>
    </recommendedName>
    <alternativeName>
        <fullName evidence="9">1-deoxyxylulose-5-phosphate reductoisomerase</fullName>
    </alternativeName>
    <alternativeName>
        <fullName evidence="9">2-C-methyl-D-erythritol 4-phosphate synthase</fullName>
    </alternativeName>
</protein>
<keyword evidence="7 9" id="KW-0414">Isoprene biosynthesis</keyword>
<feature type="binding site" evidence="9">
    <location>
        <position position="187"/>
    </location>
    <ligand>
        <name>1-deoxy-D-xylulose 5-phosphate</name>
        <dbReference type="ChEBI" id="CHEBI:57792"/>
    </ligand>
</feature>
<keyword evidence="13" id="KW-0413">Isomerase</keyword>
<feature type="binding site" evidence="9">
    <location>
        <position position="13"/>
    </location>
    <ligand>
        <name>NADPH</name>
        <dbReference type="ChEBI" id="CHEBI:57783"/>
    </ligand>
</feature>
<dbReference type="Pfam" id="PF08436">
    <property type="entry name" value="DXP_redisom_C"/>
    <property type="match status" value="1"/>
</dbReference>
<dbReference type="PANTHER" id="PTHR30525">
    <property type="entry name" value="1-DEOXY-D-XYLULOSE 5-PHOSPHATE REDUCTOISOMERASE"/>
    <property type="match status" value="1"/>
</dbReference>
<dbReference type="InterPro" id="IPR026877">
    <property type="entry name" value="DXPR_C"/>
</dbReference>
<keyword evidence="6 9" id="KW-0464">Manganese</keyword>
<evidence type="ECO:0000313" key="14">
    <source>
        <dbReference type="Proteomes" id="UP000215633"/>
    </source>
</evidence>
<dbReference type="PANTHER" id="PTHR30525:SF0">
    <property type="entry name" value="1-DEOXY-D-XYLULOSE 5-PHOSPHATE REDUCTOISOMERASE, CHLOROPLASTIC"/>
    <property type="match status" value="1"/>
</dbReference>
<dbReference type="Pfam" id="PF02670">
    <property type="entry name" value="DXP_reductoisom"/>
    <property type="match status" value="1"/>
</dbReference>
<dbReference type="SUPFAM" id="SSF51735">
    <property type="entry name" value="NAD(P)-binding Rossmann-fold domains"/>
    <property type="match status" value="1"/>
</dbReference>
<gene>
    <name evidence="9" type="primary">dxr</name>
    <name evidence="13" type="ORF">CAL24_12165</name>
</gene>
<evidence type="ECO:0000259" key="11">
    <source>
        <dbReference type="Pfam" id="PF08436"/>
    </source>
</evidence>
<feature type="domain" description="1-deoxy-D-xylulose 5-phosphate reductoisomerase C-terminal" evidence="11">
    <location>
        <begin position="149"/>
        <end position="240"/>
    </location>
</feature>
<evidence type="ECO:0000259" key="10">
    <source>
        <dbReference type="Pfam" id="PF02670"/>
    </source>
</evidence>
<evidence type="ECO:0000256" key="2">
    <source>
        <dbReference type="ARBA" id="ARBA00006825"/>
    </source>
</evidence>
<dbReference type="Proteomes" id="UP000215633">
    <property type="component" value="Unassembled WGS sequence"/>
</dbReference>
<comment type="function">
    <text evidence="9">Catalyzes the NADPH-dependent rearrangement and reduction of 1-deoxy-D-xylulose-5-phosphate (DXP) to 2-C-methyl-D-erythritol 4-phosphate (MEP).</text>
</comment>
<keyword evidence="4 9" id="KW-0521">NADP</keyword>
<name>A0A261VRS3_9BORD</name>
<feature type="binding site" evidence="9">
    <location>
        <position position="216"/>
    </location>
    <ligand>
        <name>NADPH</name>
        <dbReference type="ChEBI" id="CHEBI:57783"/>
    </ligand>
</feature>
<dbReference type="UniPathway" id="UPA00056">
    <property type="reaction ID" value="UER00092"/>
</dbReference>
<evidence type="ECO:0000259" key="12">
    <source>
        <dbReference type="Pfam" id="PF13288"/>
    </source>
</evidence>
<dbReference type="InterPro" id="IPR036169">
    <property type="entry name" value="DXPR_C_sf"/>
</dbReference>
<feature type="binding site" evidence="9">
    <location>
        <position position="229"/>
    </location>
    <ligand>
        <name>1-deoxy-D-xylulose 5-phosphate</name>
        <dbReference type="ChEBI" id="CHEBI:57792"/>
    </ligand>
</feature>
<evidence type="ECO:0000313" key="13">
    <source>
        <dbReference type="EMBL" id="OZI75943.1"/>
    </source>
</evidence>
<dbReference type="AlphaFoldDB" id="A0A261VRS3"/>
<feature type="binding site" evidence="9">
    <location>
        <position position="128"/>
    </location>
    <ligand>
        <name>1-deoxy-D-xylulose 5-phosphate</name>
        <dbReference type="ChEBI" id="CHEBI:57792"/>
    </ligand>
</feature>
<evidence type="ECO:0000256" key="5">
    <source>
        <dbReference type="ARBA" id="ARBA00023002"/>
    </source>
</evidence>